<dbReference type="AlphaFoldDB" id="A0A4S3J328"/>
<evidence type="ECO:0000313" key="2">
    <source>
        <dbReference type="Proteomes" id="UP000308092"/>
    </source>
</evidence>
<reference evidence="1 2" key="1">
    <citation type="submission" date="2019-03" db="EMBL/GenBank/DDBJ databases">
        <title>The genome sequence of a newly discovered highly antifungal drug resistant Aspergillus species, Aspergillus tanneri NIH 1004.</title>
        <authorList>
            <person name="Mounaud S."/>
            <person name="Singh I."/>
            <person name="Joardar V."/>
            <person name="Pakala S."/>
            <person name="Pakala S."/>
            <person name="Venepally P."/>
            <person name="Hoover J."/>
            <person name="Nierman W."/>
            <person name="Chung J."/>
            <person name="Losada L."/>
        </authorList>
    </citation>
    <scope>NUCLEOTIDE SEQUENCE [LARGE SCALE GENOMIC DNA]</scope>
    <source>
        <strain evidence="1 2">NIH1004</strain>
    </source>
</reference>
<sequence>MSQSGQVYSDNFPAFLSILSCYTHILRAYDALFTEILEILTESPCIQLDLKIPNLIPEVSLGGFRINGYGDLQIKCLLHMSFIILEKIESMLGINAPAKNDYGSDGGLLNNSQLRVLLEALYHQKEFDYIKADGTRAARAKKTMCDGRQIR</sequence>
<dbReference type="Proteomes" id="UP000308092">
    <property type="component" value="Unassembled WGS sequence"/>
</dbReference>
<comment type="caution">
    <text evidence="1">The sequence shown here is derived from an EMBL/GenBank/DDBJ whole genome shotgun (WGS) entry which is preliminary data.</text>
</comment>
<dbReference type="VEuPathDB" id="FungiDB:EYZ11_013443"/>
<proteinExistence type="predicted"/>
<accession>A0A4S3J328</accession>
<dbReference type="EMBL" id="SOSA01001482">
    <property type="protein sequence ID" value="THC87111.1"/>
    <property type="molecule type" value="Genomic_DNA"/>
</dbReference>
<name>A0A4S3J328_9EURO</name>
<evidence type="ECO:0000313" key="1">
    <source>
        <dbReference type="EMBL" id="THC87111.1"/>
    </source>
</evidence>
<gene>
    <name evidence="1" type="ORF">EYZ11_013443</name>
</gene>
<dbReference type="STRING" id="1220188.A0A4S3J328"/>
<keyword evidence="2" id="KW-1185">Reference proteome</keyword>
<protein>
    <submittedName>
        <fullName evidence="1">Uncharacterized protein</fullName>
    </submittedName>
</protein>
<organism evidence="1 2">
    <name type="scientific">Aspergillus tanneri</name>
    <dbReference type="NCBI Taxonomy" id="1220188"/>
    <lineage>
        <taxon>Eukaryota</taxon>
        <taxon>Fungi</taxon>
        <taxon>Dikarya</taxon>
        <taxon>Ascomycota</taxon>
        <taxon>Pezizomycotina</taxon>
        <taxon>Eurotiomycetes</taxon>
        <taxon>Eurotiomycetidae</taxon>
        <taxon>Eurotiales</taxon>
        <taxon>Aspergillaceae</taxon>
        <taxon>Aspergillus</taxon>
        <taxon>Aspergillus subgen. Circumdati</taxon>
    </lineage>
</organism>